<dbReference type="GO" id="GO:0003729">
    <property type="term" value="F:mRNA binding"/>
    <property type="evidence" value="ECO:0007669"/>
    <property type="project" value="TreeGrafter"/>
</dbReference>
<keyword evidence="5" id="KW-1185">Reference proteome</keyword>
<keyword evidence="2" id="KW-0963">Cytoplasm</keyword>
<evidence type="ECO:0000313" key="4">
    <source>
        <dbReference type="EMBL" id="KAJ3566545.1"/>
    </source>
</evidence>
<evidence type="ECO:0000256" key="1">
    <source>
        <dbReference type="ARBA" id="ARBA00004496"/>
    </source>
</evidence>
<sequence length="354" mass="39958">MSDIWNHRVGLPQDYGLRPPVGAITRRVEVNRTPARDRFSSPPEAYEAGRADAYHDAHDAGYVVGTTFPFHHRAFVERHRHEFLIREEEGSRARQPRDRPAMEWYTVEGAYEIGRHDELDRGFYDGVDDGRRYAIAIWPPTEAQENLREEQPRDSENNRYNTPGPSLPLNEYPLYDSFPSEERSESPPWFTQGPRPAANSSNSDPPEMSLNDPGTPDHSRGVTEGPGPADNNVTAPETSQHSTQTQQPTTAGPSSASPPSAPETNPQADSSVPRRRSPKEAADRGNLECLEDIPQWLWETRLQKYTACLADLHWREMVMLVDDAALEKRGVKAKGARDRLLKKFLIVRQNTGMV</sequence>
<dbReference type="AlphaFoldDB" id="A0A9W8NAZ8"/>
<dbReference type="InterPro" id="IPR013761">
    <property type="entry name" value="SAM/pointed_sf"/>
</dbReference>
<dbReference type="PANTHER" id="PTHR12515">
    <property type="entry name" value="STERILE ALPHA MOTIF DOMAIN CONTAINING PROTEIN 4-RELATED"/>
    <property type="match status" value="1"/>
</dbReference>
<feature type="region of interest" description="Disordered" evidence="3">
    <location>
        <begin position="142"/>
        <end position="283"/>
    </location>
</feature>
<dbReference type="Proteomes" id="UP001148614">
    <property type="component" value="Unassembled WGS sequence"/>
</dbReference>
<dbReference type="PANTHER" id="PTHR12515:SF5">
    <property type="entry name" value="PROTEIN SMAUG"/>
    <property type="match status" value="1"/>
</dbReference>
<evidence type="ECO:0000256" key="2">
    <source>
        <dbReference type="ARBA" id="ARBA00022490"/>
    </source>
</evidence>
<gene>
    <name evidence="4" type="ORF">NPX13_g7093</name>
</gene>
<proteinExistence type="predicted"/>
<feature type="compositionally biased region" description="Basic and acidic residues" evidence="3">
    <location>
        <begin position="145"/>
        <end position="157"/>
    </location>
</feature>
<dbReference type="GO" id="GO:0000932">
    <property type="term" value="C:P-body"/>
    <property type="evidence" value="ECO:0007669"/>
    <property type="project" value="TreeGrafter"/>
</dbReference>
<evidence type="ECO:0008006" key="6">
    <source>
        <dbReference type="Google" id="ProtNLM"/>
    </source>
</evidence>
<dbReference type="Gene3D" id="1.10.150.50">
    <property type="entry name" value="Transcription Factor, Ets-1"/>
    <property type="match status" value="1"/>
</dbReference>
<reference evidence="4" key="1">
    <citation type="submission" date="2022-07" db="EMBL/GenBank/DDBJ databases">
        <title>Genome Sequence of Xylaria arbuscula.</title>
        <authorList>
            <person name="Buettner E."/>
        </authorList>
    </citation>
    <scope>NUCLEOTIDE SEQUENCE</scope>
    <source>
        <strain evidence="4">VT107</strain>
    </source>
</reference>
<accession>A0A9W8NAZ8</accession>
<comment type="caution">
    <text evidence="4">The sequence shown here is derived from an EMBL/GenBank/DDBJ whole genome shotgun (WGS) entry which is preliminary data.</text>
</comment>
<dbReference type="InterPro" id="IPR050897">
    <property type="entry name" value="SMAUG/VTS1_RNA-bind"/>
</dbReference>
<evidence type="ECO:0000313" key="5">
    <source>
        <dbReference type="Proteomes" id="UP001148614"/>
    </source>
</evidence>
<comment type="subcellular location">
    <subcellularLocation>
        <location evidence="1">Cytoplasm</location>
    </subcellularLocation>
</comment>
<dbReference type="EMBL" id="JANPWZ010001345">
    <property type="protein sequence ID" value="KAJ3566545.1"/>
    <property type="molecule type" value="Genomic_DNA"/>
</dbReference>
<organism evidence="4 5">
    <name type="scientific">Xylaria arbuscula</name>
    <dbReference type="NCBI Taxonomy" id="114810"/>
    <lineage>
        <taxon>Eukaryota</taxon>
        <taxon>Fungi</taxon>
        <taxon>Dikarya</taxon>
        <taxon>Ascomycota</taxon>
        <taxon>Pezizomycotina</taxon>
        <taxon>Sordariomycetes</taxon>
        <taxon>Xylariomycetidae</taxon>
        <taxon>Xylariales</taxon>
        <taxon>Xylariaceae</taxon>
        <taxon>Xylaria</taxon>
    </lineage>
</organism>
<name>A0A9W8NAZ8_9PEZI</name>
<evidence type="ECO:0000256" key="3">
    <source>
        <dbReference type="SAM" id="MobiDB-lite"/>
    </source>
</evidence>
<protein>
    <recommendedName>
        <fullName evidence="6">SAM domain-containing protein</fullName>
    </recommendedName>
</protein>
<dbReference type="GO" id="GO:0000289">
    <property type="term" value="P:nuclear-transcribed mRNA poly(A) tail shortening"/>
    <property type="evidence" value="ECO:0007669"/>
    <property type="project" value="TreeGrafter"/>
</dbReference>
<feature type="compositionally biased region" description="Low complexity" evidence="3">
    <location>
        <begin position="238"/>
        <end position="258"/>
    </location>
</feature>
<dbReference type="SUPFAM" id="SSF47769">
    <property type="entry name" value="SAM/Pointed domain"/>
    <property type="match status" value="1"/>
</dbReference>